<feature type="transmembrane region" description="Helical" evidence="7">
    <location>
        <begin position="38"/>
        <end position="59"/>
    </location>
</feature>
<dbReference type="SUPFAM" id="SSF161098">
    <property type="entry name" value="MetI-like"/>
    <property type="match status" value="1"/>
</dbReference>
<dbReference type="GO" id="GO:0005886">
    <property type="term" value="C:plasma membrane"/>
    <property type="evidence" value="ECO:0007669"/>
    <property type="project" value="UniProtKB-SubCell"/>
</dbReference>
<feature type="transmembrane region" description="Helical" evidence="7">
    <location>
        <begin position="278"/>
        <end position="303"/>
    </location>
</feature>
<keyword evidence="10" id="KW-1185">Reference proteome</keyword>
<keyword evidence="5 7" id="KW-1133">Transmembrane helix</keyword>
<name>A0A059XRU6_9BACT</name>
<evidence type="ECO:0000256" key="5">
    <source>
        <dbReference type="ARBA" id="ARBA00022989"/>
    </source>
</evidence>
<dbReference type="KEGG" id="mcr:MCFN_02020"/>
<protein>
    <submittedName>
        <fullName evidence="9">Putative oligopeptide ABC transporter permease protein</fullName>
    </submittedName>
</protein>
<reference evidence="9 10" key="1">
    <citation type="journal article" date="2014" name="Genome Announc.">
        <title>Complete Genome Sequence of the Bovine Mastitis Pathogen Mycoplasma californicum Strain ST-6T (ATCC 33461T).</title>
        <authorList>
            <person name="Calcutt M.J."/>
            <person name="Foecking M.F."/>
            <person name="Fox L.K."/>
        </authorList>
    </citation>
    <scope>NUCLEOTIDE SEQUENCE [LARGE SCALE GENOMIC DNA]</scope>
    <source>
        <strain evidence="9 10">ST-6</strain>
    </source>
</reference>
<proteinExistence type="inferred from homology"/>
<dbReference type="InterPro" id="IPR035906">
    <property type="entry name" value="MetI-like_sf"/>
</dbReference>
<comment type="similarity">
    <text evidence="7">Belongs to the binding-protein-dependent transport system permease family.</text>
</comment>
<dbReference type="PROSITE" id="PS50928">
    <property type="entry name" value="ABC_TM1"/>
    <property type="match status" value="1"/>
</dbReference>
<gene>
    <name evidence="9" type="primary">oppC-3</name>
    <name evidence="9" type="ORF">MCFN_02020</name>
</gene>
<dbReference type="AlphaFoldDB" id="A0A059XRU6"/>
<evidence type="ECO:0000256" key="1">
    <source>
        <dbReference type="ARBA" id="ARBA00004651"/>
    </source>
</evidence>
<feature type="domain" description="ABC transmembrane type-1" evidence="8">
    <location>
        <begin position="160"/>
        <end position="348"/>
    </location>
</feature>
<evidence type="ECO:0000313" key="10">
    <source>
        <dbReference type="Proteomes" id="UP000027088"/>
    </source>
</evidence>
<keyword evidence="6 7" id="KW-0472">Membrane</keyword>
<dbReference type="Pfam" id="PF00528">
    <property type="entry name" value="BPD_transp_1"/>
    <property type="match status" value="1"/>
</dbReference>
<dbReference type="InterPro" id="IPR050366">
    <property type="entry name" value="BP-dependent_transpt_permease"/>
</dbReference>
<feature type="transmembrane region" description="Helical" evidence="7">
    <location>
        <begin position="225"/>
        <end position="244"/>
    </location>
</feature>
<dbReference type="PANTHER" id="PTHR43386">
    <property type="entry name" value="OLIGOPEPTIDE TRANSPORT SYSTEM PERMEASE PROTEIN APPC"/>
    <property type="match status" value="1"/>
</dbReference>
<dbReference type="RefSeq" id="WP_038561782.1">
    <property type="nucleotide sequence ID" value="NZ_CP007521.1"/>
</dbReference>
<feature type="transmembrane region" description="Helical" evidence="7">
    <location>
        <begin position="328"/>
        <end position="351"/>
    </location>
</feature>
<keyword evidence="4 7" id="KW-0812">Transmembrane</keyword>
<dbReference type="CDD" id="cd06261">
    <property type="entry name" value="TM_PBP2"/>
    <property type="match status" value="1"/>
</dbReference>
<dbReference type="EMBL" id="CP007521">
    <property type="protein sequence ID" value="AIA29543.1"/>
    <property type="molecule type" value="Genomic_DNA"/>
</dbReference>
<evidence type="ECO:0000313" key="9">
    <source>
        <dbReference type="EMBL" id="AIA29543.1"/>
    </source>
</evidence>
<feature type="transmembrane region" description="Helical" evidence="7">
    <location>
        <begin position="201"/>
        <end position="219"/>
    </location>
</feature>
<accession>A0A059XRU6</accession>
<evidence type="ECO:0000259" key="8">
    <source>
        <dbReference type="PROSITE" id="PS50928"/>
    </source>
</evidence>
<keyword evidence="3" id="KW-1003">Cell membrane</keyword>
<evidence type="ECO:0000256" key="7">
    <source>
        <dbReference type="RuleBase" id="RU363032"/>
    </source>
</evidence>
<evidence type="ECO:0000256" key="2">
    <source>
        <dbReference type="ARBA" id="ARBA00022448"/>
    </source>
</evidence>
<dbReference type="Proteomes" id="UP000027088">
    <property type="component" value="Chromosome"/>
</dbReference>
<dbReference type="GO" id="GO:0055085">
    <property type="term" value="P:transmembrane transport"/>
    <property type="evidence" value="ECO:0007669"/>
    <property type="project" value="InterPro"/>
</dbReference>
<evidence type="ECO:0000256" key="3">
    <source>
        <dbReference type="ARBA" id="ARBA00022475"/>
    </source>
</evidence>
<comment type="subcellular location">
    <subcellularLocation>
        <location evidence="1 7">Cell membrane</location>
        <topology evidence="1 7">Multi-pass membrane protein</topology>
    </subcellularLocation>
</comment>
<keyword evidence="2 7" id="KW-0813">Transport</keyword>
<sequence>MKKINQFSLAQKKLSYLSPTEPISSAKRFWLRFFSSKLNICGVIIAILLILFLIFSSLFNNQDAFVPINKATALNSNLPSTISPFKKIILPEGADLDVYRELRILNPNNISINEIINNNDGLRTYEVIANNYAIFNDNNTHLLGTNADGIDIFARILYAFKNAIVISIISALIALILGVYLGCIFAVYFNRKLSVIVEKILSTYTFIPYLIIASVLFLVIKNTLINSIVLYSFISTFIIILSSYQRAYEIMQRESTKAEISCGYTKFYLLHKSLFKPVFFHACIQAIEQINLILVSIAAISIFDIDLETLNIGTLIKEAVNIFGSNSAYLWFITALISLYVFSLKIIVLGLNSAYNNIRGDYV</sequence>
<evidence type="ECO:0000256" key="6">
    <source>
        <dbReference type="ARBA" id="ARBA00023136"/>
    </source>
</evidence>
<dbReference type="PANTHER" id="PTHR43386:SF1">
    <property type="entry name" value="D,D-DIPEPTIDE TRANSPORT SYSTEM PERMEASE PROTEIN DDPC-RELATED"/>
    <property type="match status" value="1"/>
</dbReference>
<dbReference type="eggNOG" id="COG1173">
    <property type="taxonomic scope" value="Bacteria"/>
</dbReference>
<feature type="transmembrane region" description="Helical" evidence="7">
    <location>
        <begin position="163"/>
        <end position="189"/>
    </location>
</feature>
<evidence type="ECO:0000256" key="4">
    <source>
        <dbReference type="ARBA" id="ARBA00022692"/>
    </source>
</evidence>
<dbReference type="InterPro" id="IPR000515">
    <property type="entry name" value="MetI-like"/>
</dbReference>
<organism evidence="9 10">
    <name type="scientific">Mycoplasmopsis californica</name>
    <dbReference type="NCBI Taxonomy" id="2113"/>
    <lineage>
        <taxon>Bacteria</taxon>
        <taxon>Bacillati</taxon>
        <taxon>Mycoplasmatota</taxon>
        <taxon>Mycoplasmoidales</taxon>
        <taxon>Metamycoplasmataceae</taxon>
        <taxon>Mycoplasmopsis</taxon>
    </lineage>
</organism>